<dbReference type="Ensembl" id="ENSPRET00000009688.1">
    <property type="protein sequence ID" value="ENSPREP00000009576.1"/>
    <property type="gene ID" value="ENSPREG00000006499.1"/>
</dbReference>
<dbReference type="Gene3D" id="3.30.500.10">
    <property type="entry name" value="MHC class I-like antigen recognition-like"/>
    <property type="match status" value="1"/>
</dbReference>
<dbReference type="Gene3D" id="2.60.40.10">
    <property type="entry name" value="Immunoglobulins"/>
    <property type="match status" value="1"/>
</dbReference>
<dbReference type="SUPFAM" id="SSF54452">
    <property type="entry name" value="MHC antigen-recognition domain"/>
    <property type="match status" value="1"/>
</dbReference>
<dbReference type="Bgee" id="ENSPREG00000006499">
    <property type="expression patterns" value="Expressed in caudal fin"/>
</dbReference>
<dbReference type="InterPro" id="IPR003597">
    <property type="entry name" value="Ig_C1-set"/>
</dbReference>
<dbReference type="InterPro" id="IPR050208">
    <property type="entry name" value="MHC_class-I_related"/>
</dbReference>
<dbReference type="STRING" id="8081.ENSPREP00000009576"/>
<reference evidence="6" key="1">
    <citation type="submission" date="2013-11" db="EMBL/GenBank/DDBJ databases">
        <title>The genomic landscape of the Guanapo guppy.</title>
        <authorList>
            <person name="Kuenstner A."/>
            <person name="Dreyer C."/>
        </authorList>
    </citation>
    <scope>NUCLEOTIDE SEQUENCE</scope>
    <source>
        <strain evidence="6">Guanapo</strain>
    </source>
</reference>
<sequence length="243" mass="27454">LIICCLSFPPLLTGAHILQAVTGCEVDENMEYSSSFFHLGIDGEDFMTLDINKLAWIPQKSQAVPVKHVWDQDKEGIKQVVNIFTTECPVWLRGSVKASNISYQKSVSLLQKSPSSQVSCHATGFHPDRAVLFWRREEEEIHEGVEHGEILQNNDGTFQMTVGLSVSVIPPKDWRKYDCVFQLYGVSEDIVTPLNKEAIRTNWEHSSNVVVPITASLLFVVIIAITAYIVYKRKKGKKQKETF</sequence>
<reference evidence="5" key="3">
    <citation type="submission" date="2025-09" db="UniProtKB">
        <authorList>
            <consortium name="Ensembl"/>
        </authorList>
    </citation>
    <scope>IDENTIFICATION</scope>
    <source>
        <strain evidence="5">Guanapo</strain>
    </source>
</reference>
<evidence type="ECO:0000259" key="4">
    <source>
        <dbReference type="PROSITE" id="PS50835"/>
    </source>
</evidence>
<dbReference type="GeneTree" id="ENSGT01120000271826"/>
<dbReference type="InterPro" id="IPR037055">
    <property type="entry name" value="MHC_I-like_Ag-recog_sf"/>
</dbReference>
<dbReference type="GO" id="GO:0009897">
    <property type="term" value="C:external side of plasma membrane"/>
    <property type="evidence" value="ECO:0007669"/>
    <property type="project" value="TreeGrafter"/>
</dbReference>
<reference evidence="5" key="2">
    <citation type="submission" date="2025-08" db="UniProtKB">
        <authorList>
            <consortium name="Ensembl"/>
        </authorList>
    </citation>
    <scope>IDENTIFICATION</scope>
    <source>
        <strain evidence="5">Guanapo</strain>
    </source>
</reference>
<dbReference type="InterPro" id="IPR036179">
    <property type="entry name" value="Ig-like_dom_sf"/>
</dbReference>
<evidence type="ECO:0000256" key="2">
    <source>
        <dbReference type="SAM" id="Phobius"/>
    </source>
</evidence>
<dbReference type="InterPro" id="IPR007110">
    <property type="entry name" value="Ig-like_dom"/>
</dbReference>
<dbReference type="Pfam" id="PF07654">
    <property type="entry name" value="C1-set"/>
    <property type="match status" value="1"/>
</dbReference>
<dbReference type="PANTHER" id="PTHR16675:SF237">
    <property type="entry name" value="MHC CLASS I ANTIGEN TRANSCRIPT VARIANT 1-RELATED"/>
    <property type="match status" value="1"/>
</dbReference>
<dbReference type="SUPFAM" id="SSF48726">
    <property type="entry name" value="Immunoglobulin"/>
    <property type="match status" value="1"/>
</dbReference>
<protein>
    <recommendedName>
        <fullName evidence="4">Ig-like domain-containing protein</fullName>
    </recommendedName>
</protein>
<evidence type="ECO:0000313" key="6">
    <source>
        <dbReference type="Proteomes" id="UP000242638"/>
    </source>
</evidence>
<proteinExistence type="predicted"/>
<keyword evidence="2" id="KW-0472">Membrane</keyword>
<dbReference type="Pfam" id="PF00129">
    <property type="entry name" value="MHC_I"/>
    <property type="match status" value="1"/>
</dbReference>
<feature type="domain" description="Ig-like" evidence="4">
    <location>
        <begin position="89"/>
        <end position="179"/>
    </location>
</feature>
<keyword evidence="3" id="KW-0732">Signal</keyword>
<dbReference type="InterPro" id="IPR011161">
    <property type="entry name" value="MHC_I-like_Ag-recog"/>
</dbReference>
<keyword evidence="2" id="KW-0812">Transmembrane</keyword>
<dbReference type="GO" id="GO:0006955">
    <property type="term" value="P:immune response"/>
    <property type="evidence" value="ECO:0007669"/>
    <property type="project" value="TreeGrafter"/>
</dbReference>
<name>A0A3P9NJ13_POERE</name>
<dbReference type="Proteomes" id="UP000242638">
    <property type="component" value="Unassembled WGS sequence"/>
</dbReference>
<feature type="transmembrane region" description="Helical" evidence="2">
    <location>
        <begin position="209"/>
        <end position="231"/>
    </location>
</feature>
<dbReference type="AlphaFoldDB" id="A0A3P9NJ13"/>
<keyword evidence="6" id="KW-1185">Reference proteome</keyword>
<dbReference type="OMA" id="CEVDENM"/>
<dbReference type="PROSITE" id="PS50835">
    <property type="entry name" value="IG_LIKE"/>
    <property type="match status" value="1"/>
</dbReference>
<keyword evidence="1" id="KW-0325">Glycoprotein</keyword>
<dbReference type="InterPro" id="IPR013783">
    <property type="entry name" value="Ig-like_fold"/>
</dbReference>
<evidence type="ECO:0000256" key="1">
    <source>
        <dbReference type="ARBA" id="ARBA00023180"/>
    </source>
</evidence>
<evidence type="ECO:0000256" key="3">
    <source>
        <dbReference type="SAM" id="SignalP"/>
    </source>
</evidence>
<evidence type="ECO:0000313" key="5">
    <source>
        <dbReference type="Ensembl" id="ENSPREP00000009576.1"/>
    </source>
</evidence>
<organism evidence="5 6">
    <name type="scientific">Poecilia reticulata</name>
    <name type="common">Guppy</name>
    <name type="synonym">Acanthophacelus reticulatus</name>
    <dbReference type="NCBI Taxonomy" id="8081"/>
    <lineage>
        <taxon>Eukaryota</taxon>
        <taxon>Metazoa</taxon>
        <taxon>Chordata</taxon>
        <taxon>Craniata</taxon>
        <taxon>Vertebrata</taxon>
        <taxon>Euteleostomi</taxon>
        <taxon>Actinopterygii</taxon>
        <taxon>Neopterygii</taxon>
        <taxon>Teleostei</taxon>
        <taxon>Neoteleostei</taxon>
        <taxon>Acanthomorphata</taxon>
        <taxon>Ovalentaria</taxon>
        <taxon>Atherinomorphae</taxon>
        <taxon>Cyprinodontiformes</taxon>
        <taxon>Poeciliidae</taxon>
        <taxon>Poeciliinae</taxon>
        <taxon>Poecilia</taxon>
    </lineage>
</organism>
<keyword evidence="2" id="KW-1133">Transmembrane helix</keyword>
<dbReference type="InterPro" id="IPR011162">
    <property type="entry name" value="MHC_I/II-like_Ag-recog"/>
</dbReference>
<dbReference type="SMART" id="SM00407">
    <property type="entry name" value="IGc1"/>
    <property type="match status" value="1"/>
</dbReference>
<feature type="chain" id="PRO_5018238150" description="Ig-like domain-containing protein" evidence="3">
    <location>
        <begin position="24"/>
        <end position="243"/>
    </location>
</feature>
<dbReference type="PANTHER" id="PTHR16675">
    <property type="entry name" value="MHC CLASS I-RELATED"/>
    <property type="match status" value="1"/>
</dbReference>
<feature type="signal peptide" evidence="3">
    <location>
        <begin position="1"/>
        <end position="23"/>
    </location>
</feature>
<dbReference type="GO" id="GO:0005615">
    <property type="term" value="C:extracellular space"/>
    <property type="evidence" value="ECO:0007669"/>
    <property type="project" value="TreeGrafter"/>
</dbReference>
<accession>A0A3P9NJ13</accession>